<feature type="domain" description="DUF5060" evidence="2">
    <location>
        <begin position="32"/>
        <end position="112"/>
    </location>
</feature>
<dbReference type="Proteomes" id="UP001501692">
    <property type="component" value="Unassembled WGS sequence"/>
</dbReference>
<organism evidence="3 4">
    <name type="scientific">Algibacter aquimarinus</name>
    <dbReference type="NCBI Taxonomy" id="1136748"/>
    <lineage>
        <taxon>Bacteria</taxon>
        <taxon>Pseudomonadati</taxon>
        <taxon>Bacteroidota</taxon>
        <taxon>Flavobacteriia</taxon>
        <taxon>Flavobacteriales</taxon>
        <taxon>Flavobacteriaceae</taxon>
        <taxon>Algibacter</taxon>
    </lineage>
</organism>
<dbReference type="Gene3D" id="2.60.40.10">
    <property type="entry name" value="Immunoglobulins"/>
    <property type="match status" value="1"/>
</dbReference>
<accession>A0ABP9HND1</accession>
<feature type="domain" description="Putative collagen-binding" evidence="1">
    <location>
        <begin position="513"/>
        <end position="585"/>
    </location>
</feature>
<evidence type="ECO:0000313" key="4">
    <source>
        <dbReference type="Proteomes" id="UP001501692"/>
    </source>
</evidence>
<dbReference type="Pfam" id="PF12904">
    <property type="entry name" value="Collagen_bind_2"/>
    <property type="match status" value="1"/>
</dbReference>
<comment type="caution">
    <text evidence="3">The sequence shown here is derived from an EMBL/GenBank/DDBJ whole genome shotgun (WGS) entry which is preliminary data.</text>
</comment>
<keyword evidence="4" id="KW-1185">Reference proteome</keyword>
<dbReference type="Gene3D" id="3.20.20.80">
    <property type="entry name" value="Glycosidases"/>
    <property type="match status" value="1"/>
</dbReference>
<dbReference type="InterPro" id="IPR024749">
    <property type="entry name" value="Collagen-bd_put"/>
</dbReference>
<name>A0ABP9HND1_9FLAO</name>
<evidence type="ECO:0000313" key="3">
    <source>
        <dbReference type="EMBL" id="GAA4974562.1"/>
    </source>
</evidence>
<evidence type="ECO:0000259" key="2">
    <source>
        <dbReference type="Pfam" id="PF16586"/>
    </source>
</evidence>
<proteinExistence type="predicted"/>
<sequence length="587" mass="66113">MKIDYFKIVLVAFLSLILINCTTHSQIITGELKQYHKTTITFEGPSLEESPETYLNYRMNVSFTSPDNHAYVVPAYYAADGNAAETSAKSGNKWRVHFTPNIVGVWNYKVSLRTGENIAISTKINDGVATSIDGISGKITITESDKTGNDFRAKGKLQYANKDFAQFDNGSYFFEVGTDSPETFLEYEDFDATEARHDYSEVSSNYNKGDPNWKNNKGKGIIGAVNYLANQGMNVHYFLTMNATGDGKNAYPFTSIENYTTYDVSKLDQWQIVFDHMYNKGVVAEFVLSETENSNWFEDQEEMPRSNFSNSRKLYYREMVARFGYLNVIYNIGEEANWDNGGDQFSAIQVEEAAAYIDALSPYNDLISIHNGPSDDFTLYPALTALPETSAVTTISFQANYQTFSHGHDEIKIVKDLATANGKEWIVRYSEPYSNHLPNIETWTKNALWASIIAGSAGVHYYSHNGDIGIDDYTLYSPYYQRMKYAKHFFEDNNIPFWNLHNDNSAISNGYLLTDHNEYYIAFLPNGGTTTINISGSNTYSAKWFNPMDGGDLQNSSIKSVLSGDNISIGDPPNNKSSSWVVLLEKK</sequence>
<dbReference type="Pfam" id="PF16586">
    <property type="entry name" value="DUF5060"/>
    <property type="match status" value="1"/>
</dbReference>
<dbReference type="EMBL" id="BAABJK010000009">
    <property type="protein sequence ID" value="GAA4974562.1"/>
    <property type="molecule type" value="Genomic_DNA"/>
</dbReference>
<reference evidence="4" key="1">
    <citation type="journal article" date="2019" name="Int. J. Syst. Evol. Microbiol.">
        <title>The Global Catalogue of Microorganisms (GCM) 10K type strain sequencing project: providing services to taxonomists for standard genome sequencing and annotation.</title>
        <authorList>
            <consortium name="The Broad Institute Genomics Platform"/>
            <consortium name="The Broad Institute Genome Sequencing Center for Infectious Disease"/>
            <person name="Wu L."/>
            <person name="Ma J."/>
        </authorList>
    </citation>
    <scope>NUCLEOTIDE SEQUENCE [LARGE SCALE GENOMIC DNA]</scope>
    <source>
        <strain evidence="4">JCM 18287</strain>
    </source>
</reference>
<protein>
    <recommendedName>
        <fullName evidence="5">DUF5060 domain-containing protein</fullName>
    </recommendedName>
</protein>
<dbReference type="InterPro" id="IPR013783">
    <property type="entry name" value="Ig-like_fold"/>
</dbReference>
<evidence type="ECO:0008006" key="5">
    <source>
        <dbReference type="Google" id="ProtNLM"/>
    </source>
</evidence>
<dbReference type="InterPro" id="IPR032260">
    <property type="entry name" value="DUF5060"/>
</dbReference>
<evidence type="ECO:0000259" key="1">
    <source>
        <dbReference type="Pfam" id="PF12904"/>
    </source>
</evidence>
<gene>
    <name evidence="3" type="ORF">GCM10023315_26390</name>
</gene>
<dbReference type="RefSeq" id="WP_345169638.1">
    <property type="nucleotide sequence ID" value="NZ_BAABJK010000009.1"/>
</dbReference>